<dbReference type="PANTHER" id="PTHR11620">
    <property type="entry name" value="60S RIBOSOMAL PROTEIN L23A"/>
    <property type="match status" value="1"/>
</dbReference>
<dbReference type="GO" id="GO:0019843">
    <property type="term" value="F:rRNA binding"/>
    <property type="evidence" value="ECO:0007669"/>
    <property type="project" value="UniProtKB-KW"/>
</dbReference>
<keyword evidence="4" id="KW-0689">Ribosomal protein</keyword>
<reference evidence="6" key="1">
    <citation type="submission" date="2023-06" db="EMBL/GenBank/DDBJ databases">
        <title>Reference genome for the Northern bat (Eptesicus nilssonii), a most northern bat species.</title>
        <authorList>
            <person name="Laine V.N."/>
            <person name="Pulliainen A.T."/>
            <person name="Lilley T.M."/>
        </authorList>
    </citation>
    <scope>NUCLEOTIDE SEQUENCE</scope>
    <source>
        <strain evidence="6">BLF_Eptnil</strain>
        <tissue evidence="6">Kidney</tissue>
    </source>
</reference>
<keyword evidence="2" id="KW-0699">rRNA-binding</keyword>
<dbReference type="GO" id="GO:0006412">
    <property type="term" value="P:translation"/>
    <property type="evidence" value="ECO:0007669"/>
    <property type="project" value="InterPro"/>
</dbReference>
<evidence type="ECO:0000256" key="2">
    <source>
        <dbReference type="ARBA" id="ARBA00022730"/>
    </source>
</evidence>
<dbReference type="InterPro" id="IPR012678">
    <property type="entry name" value="Ribosomal_uL23/eL15/eS24_sf"/>
</dbReference>
<dbReference type="GO" id="GO:0044391">
    <property type="term" value="C:ribosomal subunit"/>
    <property type="evidence" value="ECO:0007669"/>
    <property type="project" value="UniProtKB-ARBA"/>
</dbReference>
<evidence type="ECO:0000256" key="5">
    <source>
        <dbReference type="ARBA" id="ARBA00023274"/>
    </source>
</evidence>
<sequence>MAQDTADLNISQRVPPGETGLTMVTLTSPADFQPCSICPFNLLRTSCIYYDPLDLASSILPDYHEEVEDNNTLVFIMNIKADEQQIKQAVKKLYNIEVAMVNSLIKPDGEKKAYVRLAPDNDALDVANTIGII</sequence>
<dbReference type="Proteomes" id="UP001177744">
    <property type="component" value="Unassembled WGS sequence"/>
</dbReference>
<dbReference type="EMBL" id="JAULJE010000003">
    <property type="protein sequence ID" value="KAK1345133.1"/>
    <property type="molecule type" value="Genomic_DNA"/>
</dbReference>
<dbReference type="InterPro" id="IPR001014">
    <property type="entry name" value="Ribosomal_uL23_CS"/>
</dbReference>
<dbReference type="SUPFAM" id="SSF54189">
    <property type="entry name" value="Ribosomal proteins S24e, L23 and L15e"/>
    <property type="match status" value="1"/>
</dbReference>
<comment type="caution">
    <text evidence="6">The sequence shown here is derived from an EMBL/GenBank/DDBJ whole genome shotgun (WGS) entry which is preliminary data.</text>
</comment>
<dbReference type="AlphaFoldDB" id="A0AA40LVA1"/>
<name>A0AA40LVA1_CNENI</name>
<evidence type="ECO:0000256" key="4">
    <source>
        <dbReference type="ARBA" id="ARBA00022980"/>
    </source>
</evidence>
<keyword evidence="5" id="KW-0687">Ribonucleoprotein</keyword>
<organism evidence="6 7">
    <name type="scientific">Cnephaeus nilssonii</name>
    <name type="common">Northern bat</name>
    <name type="synonym">Eptesicus nilssonii</name>
    <dbReference type="NCBI Taxonomy" id="3371016"/>
    <lineage>
        <taxon>Eukaryota</taxon>
        <taxon>Metazoa</taxon>
        <taxon>Chordata</taxon>
        <taxon>Craniata</taxon>
        <taxon>Vertebrata</taxon>
        <taxon>Euteleostomi</taxon>
        <taxon>Mammalia</taxon>
        <taxon>Eutheria</taxon>
        <taxon>Laurasiatheria</taxon>
        <taxon>Chiroptera</taxon>
        <taxon>Yangochiroptera</taxon>
        <taxon>Vespertilionidae</taxon>
        <taxon>Cnephaeus</taxon>
    </lineage>
</organism>
<keyword evidence="7" id="KW-1185">Reference proteome</keyword>
<dbReference type="InterPro" id="IPR012677">
    <property type="entry name" value="Nucleotide-bd_a/b_plait_sf"/>
</dbReference>
<accession>A0AA40LVA1</accession>
<protein>
    <recommendedName>
        <fullName evidence="8">Ribosomal protein L23a</fullName>
    </recommendedName>
</protein>
<dbReference type="Gene3D" id="3.30.70.330">
    <property type="match status" value="1"/>
</dbReference>
<dbReference type="PROSITE" id="PS00050">
    <property type="entry name" value="RIBOSOMAL_L23"/>
    <property type="match status" value="1"/>
</dbReference>
<gene>
    <name evidence="6" type="ORF">QTO34_013841</name>
</gene>
<evidence type="ECO:0000313" key="6">
    <source>
        <dbReference type="EMBL" id="KAK1345133.1"/>
    </source>
</evidence>
<evidence type="ECO:0008006" key="8">
    <source>
        <dbReference type="Google" id="ProtNLM"/>
    </source>
</evidence>
<evidence type="ECO:0000313" key="7">
    <source>
        <dbReference type="Proteomes" id="UP001177744"/>
    </source>
</evidence>
<comment type="similarity">
    <text evidence="1">Belongs to the universal ribosomal protein uL23 family.</text>
</comment>
<proteinExistence type="inferred from homology"/>
<evidence type="ECO:0000256" key="3">
    <source>
        <dbReference type="ARBA" id="ARBA00022884"/>
    </source>
</evidence>
<evidence type="ECO:0000256" key="1">
    <source>
        <dbReference type="ARBA" id="ARBA00006700"/>
    </source>
</evidence>
<dbReference type="InterPro" id="IPR013025">
    <property type="entry name" value="Ribosomal_uL23-like"/>
</dbReference>
<keyword evidence="3" id="KW-0694">RNA-binding</keyword>
<dbReference type="GO" id="GO:0003735">
    <property type="term" value="F:structural constituent of ribosome"/>
    <property type="evidence" value="ECO:0007669"/>
    <property type="project" value="InterPro"/>
</dbReference>